<organism evidence="1 2">
    <name type="scientific">Paraburkholderia antibiotica</name>
    <dbReference type="NCBI Taxonomy" id="2728839"/>
    <lineage>
        <taxon>Bacteria</taxon>
        <taxon>Pseudomonadati</taxon>
        <taxon>Pseudomonadota</taxon>
        <taxon>Betaproteobacteria</taxon>
        <taxon>Burkholderiales</taxon>
        <taxon>Burkholderiaceae</taxon>
        <taxon>Paraburkholderia</taxon>
    </lineage>
</organism>
<evidence type="ECO:0000313" key="1">
    <source>
        <dbReference type="EMBL" id="NML32633.1"/>
    </source>
</evidence>
<dbReference type="AlphaFoldDB" id="A0A7X9ZZH4"/>
<dbReference type="Proteomes" id="UP000583127">
    <property type="component" value="Unassembled WGS sequence"/>
</dbReference>
<sequence length="129" mass="14779">MGRIIKTLFLLARSYPKGYSKQHIETPPVITINRTEAFDLWLRKLRDVHAKAQILVRLRRAERGLFGNVKVLGNGVFEMRIDCGPGYRVYYAREASMTYLLLGGGDKSTQQADIEHAGTMWADIRKERP</sequence>
<protein>
    <submittedName>
        <fullName evidence="1">Type II toxin-antitoxin system RelE/ParE family toxin</fullName>
    </submittedName>
</protein>
<accession>A0A7X9ZZH4</accession>
<comment type="caution">
    <text evidence="1">The sequence shown here is derived from an EMBL/GenBank/DDBJ whole genome shotgun (WGS) entry which is preliminary data.</text>
</comment>
<dbReference type="PANTHER" id="PTHR41791:SF1">
    <property type="entry name" value="SSL7039 PROTEIN"/>
    <property type="match status" value="1"/>
</dbReference>
<dbReference type="NCBIfam" id="TIGR02683">
    <property type="entry name" value="upstrm_HI1419"/>
    <property type="match status" value="1"/>
</dbReference>
<dbReference type="InterPro" id="IPR014056">
    <property type="entry name" value="TypeIITA-like_toxin_pred"/>
</dbReference>
<dbReference type="PANTHER" id="PTHR41791">
    <property type="entry name" value="SSL7039 PROTEIN"/>
    <property type="match status" value="1"/>
</dbReference>
<proteinExistence type="predicted"/>
<evidence type="ECO:0000313" key="2">
    <source>
        <dbReference type="Proteomes" id="UP000583127"/>
    </source>
</evidence>
<gene>
    <name evidence="1" type="ORF">HHL14_17535</name>
</gene>
<keyword evidence="2" id="KW-1185">Reference proteome</keyword>
<reference evidence="1 2" key="1">
    <citation type="submission" date="2020-04" db="EMBL/GenBank/DDBJ databases">
        <title>Paraburkholderia sp. G-4-1-8 isolated from soil.</title>
        <authorList>
            <person name="Dahal R.H."/>
        </authorList>
    </citation>
    <scope>NUCLEOTIDE SEQUENCE [LARGE SCALE GENOMIC DNA]</scope>
    <source>
        <strain evidence="1 2">G-4-1-8</strain>
    </source>
</reference>
<name>A0A7X9ZZH4_9BURK</name>
<dbReference type="EMBL" id="JABBFZ010000010">
    <property type="protein sequence ID" value="NML32633.1"/>
    <property type="molecule type" value="Genomic_DNA"/>
</dbReference>
<dbReference type="RefSeq" id="WP_169498888.1">
    <property type="nucleotide sequence ID" value="NZ_JABBFZ010000010.1"/>
</dbReference>